<dbReference type="Pfam" id="PF24375">
    <property type="entry name" value="DUF7531"/>
    <property type="match status" value="1"/>
</dbReference>
<feature type="region of interest" description="Disordered" evidence="1">
    <location>
        <begin position="258"/>
        <end position="300"/>
    </location>
</feature>
<reference evidence="2 3" key="1">
    <citation type="submission" date="2020-06" db="EMBL/GenBank/DDBJ databases">
        <title>NJ-3-1, isolated from saline soil.</title>
        <authorList>
            <person name="Cui H.L."/>
            <person name="Shi X."/>
        </authorList>
    </citation>
    <scope>NUCLEOTIDE SEQUENCE [LARGE SCALE GENOMIC DNA]</scope>
    <source>
        <strain evidence="2 3">NJ-3-1</strain>
    </source>
</reference>
<dbReference type="RefSeq" id="WP_179267584.1">
    <property type="nucleotide sequence ID" value="NZ_CP058579.1"/>
</dbReference>
<feature type="region of interest" description="Disordered" evidence="1">
    <location>
        <begin position="154"/>
        <end position="174"/>
    </location>
</feature>
<dbReference type="GeneID" id="56036655"/>
<proteinExistence type="predicted"/>
<protein>
    <submittedName>
        <fullName evidence="2">YkgJ family cysteine cluster protein</fullName>
    </submittedName>
</protein>
<gene>
    <name evidence="2" type="ORF">HUG12_04310</name>
</gene>
<dbReference type="EMBL" id="CP058579">
    <property type="protein sequence ID" value="QLG61000.1"/>
    <property type="molecule type" value="Genomic_DNA"/>
</dbReference>
<sequence length="300" mass="32147">MDLNCEGCAGCCVDWRPLGGAPDHERSGRYRALDDTYNLVPLTRDEVREFLEAGYGDALVPRLFAAEDPDRAVTIDGHDVAAMGDRPLFLVGLRKPPKPVAPFGSDPVWLDACAFLDPETLQCRIHGEELYPRTCATYPGLNLELDRETECERVERAHGEPGERLRDRSVPEDLPPPAFGPQALGSTVFAYPDPGTLEGVIARLAAGESTREDRVLFVGAAAGSAPGMPEVNGDLAEEARELALEADSWIGRAAEGWARAAEDAGGPGAPATDAPAHGDVEEARGAPETPGWDALREEEP</sequence>
<keyword evidence="3" id="KW-1185">Reference proteome</keyword>
<evidence type="ECO:0000256" key="1">
    <source>
        <dbReference type="SAM" id="MobiDB-lite"/>
    </source>
</evidence>
<evidence type="ECO:0000313" key="3">
    <source>
        <dbReference type="Proteomes" id="UP000509626"/>
    </source>
</evidence>
<evidence type="ECO:0000313" key="2">
    <source>
        <dbReference type="EMBL" id="QLG61000.1"/>
    </source>
</evidence>
<dbReference type="InterPro" id="IPR055953">
    <property type="entry name" value="DUF7531"/>
</dbReference>
<dbReference type="AlphaFoldDB" id="A0A7D5QAI2"/>
<feature type="compositionally biased region" description="Basic and acidic residues" evidence="1">
    <location>
        <begin position="154"/>
        <end position="171"/>
    </location>
</feature>
<accession>A0A7D5QAI2</accession>
<dbReference type="KEGG" id="halu:HUG12_04310"/>
<feature type="compositionally biased region" description="Basic and acidic residues" evidence="1">
    <location>
        <begin position="276"/>
        <end position="285"/>
    </location>
</feature>
<dbReference type="OrthoDB" id="156950at2157"/>
<name>A0A7D5QAI2_9EURY</name>
<organism evidence="2 3">
    <name type="scientific">Halorarum salinum</name>
    <dbReference type="NCBI Taxonomy" id="2743089"/>
    <lineage>
        <taxon>Archaea</taxon>
        <taxon>Methanobacteriati</taxon>
        <taxon>Methanobacteriota</taxon>
        <taxon>Stenosarchaea group</taxon>
        <taxon>Halobacteria</taxon>
        <taxon>Halobacteriales</taxon>
        <taxon>Haloferacaceae</taxon>
        <taxon>Halorarum</taxon>
    </lineage>
</organism>
<dbReference type="Proteomes" id="UP000509626">
    <property type="component" value="Chromosome"/>
</dbReference>